<dbReference type="EMBL" id="SPVG01000103">
    <property type="protein sequence ID" value="TFW23852.1"/>
    <property type="molecule type" value="Genomic_DNA"/>
</dbReference>
<evidence type="ECO:0000313" key="1">
    <source>
        <dbReference type="EMBL" id="TFW23852.1"/>
    </source>
</evidence>
<reference evidence="1 2" key="1">
    <citation type="submission" date="2019-03" db="EMBL/GenBank/DDBJ databases">
        <title>Draft Genome Sequence of Duganella callidus sp. nov., a Novel Duganella Species Isolated from Cultivated Soil.</title>
        <authorList>
            <person name="Raths R."/>
            <person name="Peta V."/>
            <person name="Bucking H."/>
        </authorList>
    </citation>
    <scope>NUCLEOTIDE SEQUENCE [LARGE SCALE GENOMIC DNA]</scope>
    <source>
        <strain evidence="1 2">DN04</strain>
    </source>
</reference>
<proteinExistence type="predicted"/>
<comment type="caution">
    <text evidence="1">The sequence shown here is derived from an EMBL/GenBank/DDBJ whole genome shotgun (WGS) entry which is preliminary data.</text>
</comment>
<gene>
    <name evidence="1" type="ORF">E4L98_10770</name>
</gene>
<evidence type="ECO:0000313" key="2">
    <source>
        <dbReference type="Proteomes" id="UP000297729"/>
    </source>
</evidence>
<protein>
    <submittedName>
        <fullName evidence="1">Uncharacterized protein</fullName>
    </submittedName>
</protein>
<dbReference type="AlphaFoldDB" id="A0A4Y9SL21"/>
<name>A0A4Y9SL21_9BURK</name>
<organism evidence="1 2">
    <name type="scientific">Duganella callida</name>
    <dbReference type="NCBI Taxonomy" id="2561932"/>
    <lineage>
        <taxon>Bacteria</taxon>
        <taxon>Pseudomonadati</taxon>
        <taxon>Pseudomonadota</taxon>
        <taxon>Betaproteobacteria</taxon>
        <taxon>Burkholderiales</taxon>
        <taxon>Oxalobacteraceae</taxon>
        <taxon>Telluria group</taxon>
        <taxon>Duganella</taxon>
    </lineage>
</organism>
<accession>A0A4Y9SL21</accession>
<dbReference type="Proteomes" id="UP000297729">
    <property type="component" value="Unassembled WGS sequence"/>
</dbReference>
<keyword evidence="2" id="KW-1185">Reference proteome</keyword>
<dbReference type="RefSeq" id="WP_135201562.1">
    <property type="nucleotide sequence ID" value="NZ_SPVG01000103.1"/>
</dbReference>
<sequence length="60" mass="6665">MTALLTKPSARFHVLAQGVLRYNTCLVLAVVGGQKPVDPVVPGRRCKLCGLELHCWWCCR</sequence>